<proteinExistence type="predicted"/>
<dbReference type="PANTHER" id="PTHR33507:SF3">
    <property type="entry name" value="INNER MEMBRANE PROTEIN YBBJ"/>
    <property type="match status" value="1"/>
</dbReference>
<gene>
    <name evidence="2" type="ORF">LRP49_18755</name>
</gene>
<comment type="caution">
    <text evidence="2">The sequence shown here is derived from an EMBL/GenBank/DDBJ whole genome shotgun (WGS) entry which is preliminary data.</text>
</comment>
<feature type="transmembrane region" description="Helical" evidence="1">
    <location>
        <begin position="61"/>
        <end position="81"/>
    </location>
</feature>
<dbReference type="RefSeq" id="WP_274143931.1">
    <property type="nucleotide sequence ID" value="NZ_JAJUBB010000016.1"/>
</dbReference>
<keyword evidence="1" id="KW-0812">Transmembrane</keyword>
<reference evidence="2" key="1">
    <citation type="submission" date="2021-12" db="EMBL/GenBank/DDBJ databases">
        <title>Enterovibrio ZSDZ35 sp. nov. and Enterovibrio ZSDZ42 sp. nov., isolated from coastal seawater in Qingdao.</title>
        <authorList>
            <person name="Zhang P."/>
        </authorList>
    </citation>
    <scope>NUCLEOTIDE SEQUENCE</scope>
    <source>
        <strain evidence="2">ZSDZ35</strain>
    </source>
</reference>
<dbReference type="InterPro" id="IPR052165">
    <property type="entry name" value="Membrane_assoc_protease"/>
</dbReference>
<protein>
    <submittedName>
        <fullName evidence="2">Activity regulator of membrane protease YbbK</fullName>
    </submittedName>
</protein>
<keyword evidence="2" id="KW-0378">Hydrolase</keyword>
<keyword evidence="2" id="KW-0645">Protease</keyword>
<accession>A0ABT5QQF9</accession>
<keyword evidence="1" id="KW-0472">Membrane</keyword>
<evidence type="ECO:0000313" key="3">
    <source>
        <dbReference type="Proteomes" id="UP001149821"/>
    </source>
</evidence>
<name>A0ABT5QQF9_9GAMM</name>
<organism evidence="2 3">
    <name type="scientific">Enterovibrio qingdaonensis</name>
    <dbReference type="NCBI Taxonomy" id="2899818"/>
    <lineage>
        <taxon>Bacteria</taxon>
        <taxon>Pseudomonadati</taxon>
        <taxon>Pseudomonadota</taxon>
        <taxon>Gammaproteobacteria</taxon>
        <taxon>Vibrionales</taxon>
        <taxon>Vibrionaceae</taxon>
        <taxon>Enterovibrio</taxon>
    </lineage>
</organism>
<dbReference type="GO" id="GO:0006508">
    <property type="term" value="P:proteolysis"/>
    <property type="evidence" value="ECO:0007669"/>
    <property type="project" value="UniProtKB-KW"/>
</dbReference>
<evidence type="ECO:0000313" key="2">
    <source>
        <dbReference type="EMBL" id="MDD1783212.1"/>
    </source>
</evidence>
<dbReference type="GO" id="GO:0008233">
    <property type="term" value="F:peptidase activity"/>
    <property type="evidence" value="ECO:0007669"/>
    <property type="project" value="UniProtKB-KW"/>
</dbReference>
<dbReference type="PANTHER" id="PTHR33507">
    <property type="entry name" value="INNER MEMBRANE PROTEIN YBBJ"/>
    <property type="match status" value="1"/>
</dbReference>
<keyword evidence="1" id="KW-1133">Transmembrane helix</keyword>
<sequence>MNVLDYFQSNLAEATIIVGMILLIVEIWLFGLSTIILLALGIAAIITGGLVWFGVLSETMTTVITGSGVGAGVLTLILWGPMKRAQVITKRDYNIHSDLMGLEFTLESTLDIQTPTIVRYSGVSWKLVLSNKCRDAVLEPGSTVKVVGVDVGKFFVEPKPQDSAAETAK</sequence>
<evidence type="ECO:0000256" key="1">
    <source>
        <dbReference type="SAM" id="Phobius"/>
    </source>
</evidence>
<dbReference type="EMBL" id="JAJUBB010000016">
    <property type="protein sequence ID" value="MDD1783212.1"/>
    <property type="molecule type" value="Genomic_DNA"/>
</dbReference>
<dbReference type="Proteomes" id="UP001149821">
    <property type="component" value="Unassembled WGS sequence"/>
</dbReference>
<feature type="transmembrane region" description="Helical" evidence="1">
    <location>
        <begin position="35"/>
        <end position="55"/>
    </location>
</feature>
<feature type="transmembrane region" description="Helical" evidence="1">
    <location>
        <begin position="6"/>
        <end position="28"/>
    </location>
</feature>
<keyword evidence="3" id="KW-1185">Reference proteome</keyword>